<proteinExistence type="predicted"/>
<keyword evidence="2" id="KW-0472">Membrane</keyword>
<keyword evidence="2" id="KW-0812">Transmembrane</keyword>
<keyword evidence="5" id="KW-1185">Reference proteome</keyword>
<organism evidence="4 5">
    <name type="scientific">Streptomyces tropicalis</name>
    <dbReference type="NCBI Taxonomy" id="3034234"/>
    <lineage>
        <taxon>Bacteria</taxon>
        <taxon>Bacillati</taxon>
        <taxon>Actinomycetota</taxon>
        <taxon>Actinomycetes</taxon>
        <taxon>Kitasatosporales</taxon>
        <taxon>Streptomycetaceae</taxon>
        <taxon>Streptomyces</taxon>
    </lineage>
</organism>
<feature type="region of interest" description="Disordered" evidence="1">
    <location>
        <begin position="37"/>
        <end position="168"/>
    </location>
</feature>
<feature type="chain" id="PRO_5046076178" evidence="3">
    <location>
        <begin position="32"/>
        <end position="204"/>
    </location>
</feature>
<reference evidence="4 5" key="1">
    <citation type="submission" date="2023-03" db="EMBL/GenBank/DDBJ databases">
        <title>Draft genome sequence of Streptomyces sp. K1PA1 isolated from peat swamp forest in Thailand.</title>
        <authorList>
            <person name="Klaysubun C."/>
            <person name="Duangmal K."/>
        </authorList>
    </citation>
    <scope>NUCLEOTIDE SEQUENCE [LARGE SCALE GENOMIC DNA]</scope>
    <source>
        <strain evidence="4 5">K1PA1</strain>
    </source>
</reference>
<keyword evidence="2" id="KW-1133">Transmembrane helix</keyword>
<evidence type="ECO:0000256" key="2">
    <source>
        <dbReference type="SAM" id="Phobius"/>
    </source>
</evidence>
<feature type="compositionally biased region" description="Low complexity" evidence="1">
    <location>
        <begin position="138"/>
        <end position="159"/>
    </location>
</feature>
<evidence type="ECO:0000313" key="5">
    <source>
        <dbReference type="Proteomes" id="UP001221150"/>
    </source>
</evidence>
<dbReference type="EMBL" id="JARJBB010000010">
    <property type="protein sequence ID" value="MDF3301000.1"/>
    <property type="molecule type" value="Genomic_DNA"/>
</dbReference>
<evidence type="ECO:0000256" key="1">
    <source>
        <dbReference type="SAM" id="MobiDB-lite"/>
    </source>
</evidence>
<dbReference type="RefSeq" id="WP_276110558.1">
    <property type="nucleotide sequence ID" value="NZ_JARJBB010000010.1"/>
</dbReference>
<feature type="signal peptide" evidence="3">
    <location>
        <begin position="1"/>
        <end position="31"/>
    </location>
</feature>
<accession>A0ABT6A8M2</accession>
<comment type="caution">
    <text evidence="4">The sequence shown here is derived from an EMBL/GenBank/DDBJ whole genome shotgun (WGS) entry which is preliminary data.</text>
</comment>
<gene>
    <name evidence="4" type="ORF">P3H78_20730</name>
</gene>
<feature type="compositionally biased region" description="Pro residues" evidence="1">
    <location>
        <begin position="49"/>
        <end position="63"/>
    </location>
</feature>
<evidence type="ECO:0000256" key="3">
    <source>
        <dbReference type="SAM" id="SignalP"/>
    </source>
</evidence>
<feature type="transmembrane region" description="Helical" evidence="2">
    <location>
        <begin position="178"/>
        <end position="199"/>
    </location>
</feature>
<evidence type="ECO:0000313" key="4">
    <source>
        <dbReference type="EMBL" id="MDF3301000.1"/>
    </source>
</evidence>
<sequence>MTPRPRTAVLHTTGLLIALGAAALPCGTALARDHGTAARPTAAARAPAHPIPPAPFAWPPRPGYRPDEGSRRPGPHADPEAKSDDGVWPHGEGRRAGPWDERGDRGGDDAPGRGSHQDGREDGGGTRGPGDPEAPKDTAAPASTEAAAPPSASAPSPTAQRPLAQGDPARVSGPVLRILPLGSGLILIGLGLGIAFLGLRVRQS</sequence>
<feature type="compositionally biased region" description="Basic and acidic residues" evidence="1">
    <location>
        <begin position="64"/>
        <end position="124"/>
    </location>
</feature>
<feature type="compositionally biased region" description="Low complexity" evidence="1">
    <location>
        <begin position="37"/>
        <end position="48"/>
    </location>
</feature>
<keyword evidence="3" id="KW-0732">Signal</keyword>
<name>A0ABT6A8M2_9ACTN</name>
<protein>
    <submittedName>
        <fullName evidence="4">Uncharacterized protein</fullName>
    </submittedName>
</protein>
<dbReference type="Proteomes" id="UP001221150">
    <property type="component" value="Unassembled WGS sequence"/>
</dbReference>